<evidence type="ECO:0000313" key="2">
    <source>
        <dbReference type="Proteomes" id="UP000267027"/>
    </source>
</evidence>
<evidence type="ECO:0000313" key="3">
    <source>
        <dbReference type="WBParaSite" id="ACOC_0001016001-mRNA-1"/>
    </source>
</evidence>
<sequence>MKDSFKIERPIPKYADERRTSAPAVLWSAANLFDDKVKSRRMLSLEWWKFRKSSEKFLWFPRGDIDPN</sequence>
<proteinExistence type="predicted"/>
<reference evidence="1 2" key="2">
    <citation type="submission" date="2018-11" db="EMBL/GenBank/DDBJ databases">
        <authorList>
            <consortium name="Pathogen Informatics"/>
        </authorList>
    </citation>
    <scope>NUCLEOTIDE SEQUENCE [LARGE SCALE GENOMIC DNA]</scope>
    <source>
        <strain evidence="1 2">Costa Rica</strain>
    </source>
</reference>
<dbReference type="AlphaFoldDB" id="A0A0R3PVS5"/>
<dbReference type="OrthoDB" id="5807551at2759"/>
<name>A0A0R3PVS5_ANGCS</name>
<dbReference type="EMBL" id="UYYA01004419">
    <property type="protein sequence ID" value="VDM61746.1"/>
    <property type="molecule type" value="Genomic_DNA"/>
</dbReference>
<dbReference type="Proteomes" id="UP000267027">
    <property type="component" value="Unassembled WGS sequence"/>
</dbReference>
<protein>
    <submittedName>
        <fullName evidence="3">SAM-dependent methyltransferase</fullName>
    </submittedName>
</protein>
<dbReference type="WBParaSite" id="ACOC_0001016001-mRNA-1">
    <property type="protein sequence ID" value="ACOC_0001016001-mRNA-1"/>
    <property type="gene ID" value="ACOC_0001016001"/>
</dbReference>
<accession>A0A0R3PVS5</accession>
<organism evidence="3">
    <name type="scientific">Angiostrongylus costaricensis</name>
    <name type="common">Nematode worm</name>
    <dbReference type="NCBI Taxonomy" id="334426"/>
    <lineage>
        <taxon>Eukaryota</taxon>
        <taxon>Metazoa</taxon>
        <taxon>Ecdysozoa</taxon>
        <taxon>Nematoda</taxon>
        <taxon>Chromadorea</taxon>
        <taxon>Rhabditida</taxon>
        <taxon>Rhabditina</taxon>
        <taxon>Rhabditomorpha</taxon>
        <taxon>Strongyloidea</taxon>
        <taxon>Metastrongylidae</taxon>
        <taxon>Angiostrongylus</taxon>
    </lineage>
</organism>
<keyword evidence="2" id="KW-1185">Reference proteome</keyword>
<reference evidence="3" key="1">
    <citation type="submission" date="2017-02" db="UniProtKB">
        <authorList>
            <consortium name="WormBaseParasite"/>
        </authorList>
    </citation>
    <scope>IDENTIFICATION</scope>
</reference>
<evidence type="ECO:0000313" key="1">
    <source>
        <dbReference type="EMBL" id="VDM61746.1"/>
    </source>
</evidence>
<gene>
    <name evidence="1" type="ORF">ACOC_LOCUS10161</name>
</gene>